<feature type="region of interest" description="Disordered" evidence="1">
    <location>
        <begin position="685"/>
        <end position="760"/>
    </location>
</feature>
<name>A0ABR0J474_9EURO</name>
<gene>
    <name evidence="3" type="ORF">LTR69_008268</name>
</gene>
<organism evidence="3 4">
    <name type="scientific">Exophiala sideris</name>
    <dbReference type="NCBI Taxonomy" id="1016849"/>
    <lineage>
        <taxon>Eukaryota</taxon>
        <taxon>Fungi</taxon>
        <taxon>Dikarya</taxon>
        <taxon>Ascomycota</taxon>
        <taxon>Pezizomycotina</taxon>
        <taxon>Eurotiomycetes</taxon>
        <taxon>Chaetothyriomycetidae</taxon>
        <taxon>Chaetothyriales</taxon>
        <taxon>Herpotrichiellaceae</taxon>
        <taxon>Exophiala</taxon>
    </lineage>
</organism>
<evidence type="ECO:0000313" key="3">
    <source>
        <dbReference type="EMBL" id="KAK5055892.1"/>
    </source>
</evidence>
<feature type="compositionally biased region" description="Low complexity" evidence="1">
    <location>
        <begin position="685"/>
        <end position="758"/>
    </location>
</feature>
<keyword evidence="2" id="KW-0732">Signal</keyword>
<feature type="signal peptide" evidence="2">
    <location>
        <begin position="1"/>
        <end position="23"/>
    </location>
</feature>
<accession>A0ABR0J474</accession>
<dbReference type="Proteomes" id="UP001345691">
    <property type="component" value="Unassembled WGS sequence"/>
</dbReference>
<proteinExistence type="predicted"/>
<keyword evidence="4" id="KW-1185">Reference proteome</keyword>
<evidence type="ECO:0000256" key="2">
    <source>
        <dbReference type="SAM" id="SignalP"/>
    </source>
</evidence>
<evidence type="ECO:0000256" key="1">
    <source>
        <dbReference type="SAM" id="MobiDB-lite"/>
    </source>
</evidence>
<reference evidence="3 4" key="1">
    <citation type="submission" date="2023-08" db="EMBL/GenBank/DDBJ databases">
        <title>Black Yeasts Isolated from many extreme environments.</title>
        <authorList>
            <person name="Coleine C."/>
            <person name="Stajich J.E."/>
            <person name="Selbmann L."/>
        </authorList>
    </citation>
    <scope>NUCLEOTIDE SEQUENCE [LARGE SCALE GENOMIC DNA]</scope>
    <source>
        <strain evidence="3 4">CCFEE 6328</strain>
    </source>
</reference>
<feature type="region of interest" description="Disordered" evidence="1">
    <location>
        <begin position="602"/>
        <end position="671"/>
    </location>
</feature>
<dbReference type="EMBL" id="JAVRRF010000019">
    <property type="protein sequence ID" value="KAK5055892.1"/>
    <property type="molecule type" value="Genomic_DNA"/>
</dbReference>
<sequence length="1112" mass="113144">MKLSGILVYGAALASLAADKVFGEPLTTIEPCPDATTLSLAPITVSAQYQPVSTCEPTTACIKGKCSTIYPFTTYPYVSTVVPYAWNGTTTQTTTVTQVNQLVTASEHLETLTRITAAPSINKRNWFNAFQQQQSTSEEVTIHETVTRRAVAPFSAIGRLAIPGWGGSGLCNKCVQDDGSRSQLFAVIECRSGTSESGQPYQNCLEWYETLIEQPSTSVPAEALCSSTGPISQAGIYTWTFPQVAPPVTITRPPVSVTITLDGQPTITVQPNYQIIPGQPWNAYVTKSFQGPTTFNFEIFVTKVFVWDVPPVTSSAESSRNIPLPTASPHSGQYDGNGWWPLPEGDTSWTAPYVGDHVWEDWIPTSSVAVTANSNSIDISTSTSITSAAIGPIGGSTASSSGSTTVSTTLSSSASTFITASTSLSSSSYLTTVSASSSNSAISASSSSSSLSSSVSGETSGTSSITTTSGTSTSSIVPSGTGFYLQISGTPVTGLLPRQTVVQYVGFDSNNEAIAVDGLSDAAEVFKGNDNTTFISDDQFLGTATFKKSLVQRFLDFPKGYAVWDIIGAFAHLRNTAGFCFDNGLIYTYTDSDICNNPINIIPTNPSTTSTTSATSTSTFTRSTSTSSSTTASPSVTSTSSALSTSSSTSTISFTSGTSIGTQSSSTLTTNGPFTASSTLSASSASAESSSSSSGVPAASTSTSSPATAPATSSSNGAITSTSNTEPSSTTNLASSASAESSYTSTVSSTGTPSFSSTGRASSVSSFASTGIASPSSTSTSGTLSFLSTSSSPSTIPVASTTTFSSSTPASVTTSGGTTTTTSATPICNLNADVCLNSQLITANTVASVNCPLLDGVLCTVDDLLALVPQLLGLNPSIATVLIGNNEVLGLSITPEEVSAAINAGELNGVCDALGGPVSVILRDPTCPIPPATTSLSSTTTTSTGLTSSLSTTTIASASSSTSTPQSTTLTTTVTATTTSSATTTTTTTSASPICNLNVNVCLNSALITANSVATYDCPLLDGLLCTTNDLLAAVPQLLSLNPNIASVLIGNNELIGLSLTPEEVSAAVAAGELSGVCDALGGPVSVILDDPTCPDPDTTTATTSTSPLFAT</sequence>
<evidence type="ECO:0000313" key="4">
    <source>
        <dbReference type="Proteomes" id="UP001345691"/>
    </source>
</evidence>
<feature type="region of interest" description="Disordered" evidence="1">
    <location>
        <begin position="957"/>
        <end position="986"/>
    </location>
</feature>
<feature type="region of interest" description="Disordered" evidence="1">
    <location>
        <begin position="441"/>
        <end position="475"/>
    </location>
</feature>
<protein>
    <submittedName>
        <fullName evidence="3">Uncharacterized protein</fullName>
    </submittedName>
</protein>
<comment type="caution">
    <text evidence="3">The sequence shown here is derived from an EMBL/GenBank/DDBJ whole genome shotgun (WGS) entry which is preliminary data.</text>
</comment>
<feature type="chain" id="PRO_5045632842" evidence="2">
    <location>
        <begin position="24"/>
        <end position="1112"/>
    </location>
</feature>
<feature type="region of interest" description="Disordered" evidence="1">
    <location>
        <begin position="790"/>
        <end position="819"/>
    </location>
</feature>